<gene>
    <name evidence="1" type="ORF">OE88DRAFT_561300</name>
</gene>
<sequence>MTVSVKLIYIASAFDGGTSAICRDALNWYGGCRLHASTLAALRPSPEPIDLSQGTDAAMLKCAPSLRPTWTCTKSTHLIYPTDLFTLRGRKTNDRRQPTKNPRCSSQINFGLQSPSVKHSAAYHCPDVATINILLCPVTAESRSWPKARWAFYS</sequence>
<dbReference type="AlphaFoldDB" id="A0A5C3MT98"/>
<protein>
    <submittedName>
        <fullName evidence="1">Uncharacterized protein</fullName>
    </submittedName>
</protein>
<proteinExistence type="predicted"/>
<evidence type="ECO:0000313" key="2">
    <source>
        <dbReference type="Proteomes" id="UP000305948"/>
    </source>
</evidence>
<dbReference type="Proteomes" id="UP000305948">
    <property type="component" value="Unassembled WGS sequence"/>
</dbReference>
<evidence type="ECO:0000313" key="1">
    <source>
        <dbReference type="EMBL" id="TFK48227.1"/>
    </source>
</evidence>
<reference evidence="1 2" key="1">
    <citation type="journal article" date="2019" name="Nat. Ecol. Evol.">
        <title>Megaphylogeny resolves global patterns of mushroom evolution.</title>
        <authorList>
            <person name="Varga T."/>
            <person name="Krizsan K."/>
            <person name="Foldi C."/>
            <person name="Dima B."/>
            <person name="Sanchez-Garcia M."/>
            <person name="Sanchez-Ramirez S."/>
            <person name="Szollosi G.J."/>
            <person name="Szarkandi J.G."/>
            <person name="Papp V."/>
            <person name="Albert L."/>
            <person name="Andreopoulos W."/>
            <person name="Angelini C."/>
            <person name="Antonin V."/>
            <person name="Barry K.W."/>
            <person name="Bougher N.L."/>
            <person name="Buchanan P."/>
            <person name="Buyck B."/>
            <person name="Bense V."/>
            <person name="Catcheside P."/>
            <person name="Chovatia M."/>
            <person name="Cooper J."/>
            <person name="Damon W."/>
            <person name="Desjardin D."/>
            <person name="Finy P."/>
            <person name="Geml J."/>
            <person name="Haridas S."/>
            <person name="Hughes K."/>
            <person name="Justo A."/>
            <person name="Karasinski D."/>
            <person name="Kautmanova I."/>
            <person name="Kiss B."/>
            <person name="Kocsube S."/>
            <person name="Kotiranta H."/>
            <person name="LaButti K.M."/>
            <person name="Lechner B.E."/>
            <person name="Liimatainen K."/>
            <person name="Lipzen A."/>
            <person name="Lukacs Z."/>
            <person name="Mihaltcheva S."/>
            <person name="Morgado L.N."/>
            <person name="Niskanen T."/>
            <person name="Noordeloos M.E."/>
            <person name="Ohm R.A."/>
            <person name="Ortiz-Santana B."/>
            <person name="Ovrebo C."/>
            <person name="Racz N."/>
            <person name="Riley R."/>
            <person name="Savchenko A."/>
            <person name="Shiryaev A."/>
            <person name="Soop K."/>
            <person name="Spirin V."/>
            <person name="Szebenyi C."/>
            <person name="Tomsovsky M."/>
            <person name="Tulloss R.E."/>
            <person name="Uehling J."/>
            <person name="Grigoriev I.V."/>
            <person name="Vagvolgyi C."/>
            <person name="Papp T."/>
            <person name="Martin F.M."/>
            <person name="Miettinen O."/>
            <person name="Hibbett D.S."/>
            <person name="Nagy L.G."/>
        </authorList>
    </citation>
    <scope>NUCLEOTIDE SEQUENCE [LARGE SCALE GENOMIC DNA]</scope>
    <source>
        <strain evidence="1 2">OMC1185</strain>
    </source>
</reference>
<keyword evidence="2" id="KW-1185">Reference proteome</keyword>
<accession>A0A5C3MT98</accession>
<organism evidence="1 2">
    <name type="scientific">Heliocybe sulcata</name>
    <dbReference type="NCBI Taxonomy" id="5364"/>
    <lineage>
        <taxon>Eukaryota</taxon>
        <taxon>Fungi</taxon>
        <taxon>Dikarya</taxon>
        <taxon>Basidiomycota</taxon>
        <taxon>Agaricomycotina</taxon>
        <taxon>Agaricomycetes</taxon>
        <taxon>Gloeophyllales</taxon>
        <taxon>Gloeophyllaceae</taxon>
        <taxon>Heliocybe</taxon>
    </lineage>
</organism>
<dbReference type="EMBL" id="ML213520">
    <property type="protein sequence ID" value="TFK48227.1"/>
    <property type="molecule type" value="Genomic_DNA"/>
</dbReference>
<name>A0A5C3MT98_9AGAM</name>